<dbReference type="Gene3D" id="3.60.40.10">
    <property type="entry name" value="PPM-type phosphatase domain"/>
    <property type="match status" value="1"/>
</dbReference>
<dbReference type="Pfam" id="PF00672">
    <property type="entry name" value="HAMP"/>
    <property type="match status" value="1"/>
</dbReference>
<reference evidence="5" key="1">
    <citation type="submission" date="2024-05" db="EMBL/GenBank/DDBJ databases">
        <title>Planctomycetes of the genus Singulisphaera possess chitinolytic capabilities.</title>
        <authorList>
            <person name="Ivanova A."/>
        </authorList>
    </citation>
    <scope>NUCLEOTIDE SEQUENCE</scope>
    <source>
        <strain evidence="5">Ch08T</strain>
    </source>
</reference>
<feature type="domain" description="HAMP" evidence="4">
    <location>
        <begin position="178"/>
        <end position="230"/>
    </location>
</feature>
<feature type="transmembrane region" description="Helical" evidence="3">
    <location>
        <begin position="158"/>
        <end position="181"/>
    </location>
</feature>
<dbReference type="AlphaFoldDB" id="A0AAU7CTC7"/>
<evidence type="ECO:0000313" key="5">
    <source>
        <dbReference type="EMBL" id="XBH08233.1"/>
    </source>
</evidence>
<evidence type="ECO:0000256" key="2">
    <source>
        <dbReference type="SAM" id="Coils"/>
    </source>
</evidence>
<keyword evidence="3" id="KW-0472">Membrane</keyword>
<dbReference type="Gene3D" id="6.10.340.10">
    <property type="match status" value="1"/>
</dbReference>
<accession>A0AAU7CTC7</accession>
<dbReference type="InterPro" id="IPR036457">
    <property type="entry name" value="PPM-type-like_dom_sf"/>
</dbReference>
<dbReference type="GO" id="GO:0007165">
    <property type="term" value="P:signal transduction"/>
    <property type="evidence" value="ECO:0007669"/>
    <property type="project" value="InterPro"/>
</dbReference>
<dbReference type="RefSeq" id="WP_406701066.1">
    <property type="nucleotide sequence ID" value="NZ_CP155447.1"/>
</dbReference>
<evidence type="ECO:0000256" key="3">
    <source>
        <dbReference type="SAM" id="Phobius"/>
    </source>
</evidence>
<dbReference type="CDD" id="cd06225">
    <property type="entry name" value="HAMP"/>
    <property type="match status" value="1"/>
</dbReference>
<dbReference type="GO" id="GO:0016020">
    <property type="term" value="C:membrane"/>
    <property type="evidence" value="ECO:0007669"/>
    <property type="project" value="InterPro"/>
</dbReference>
<dbReference type="PROSITE" id="PS50885">
    <property type="entry name" value="HAMP"/>
    <property type="match status" value="1"/>
</dbReference>
<dbReference type="InterPro" id="IPR001932">
    <property type="entry name" value="PPM-type_phosphatase-like_dom"/>
</dbReference>
<gene>
    <name evidence="5" type="ORF">V5E97_19975</name>
</gene>
<keyword evidence="3" id="KW-0812">Transmembrane</keyword>
<keyword evidence="3" id="KW-1133">Transmembrane helix</keyword>
<dbReference type="PANTHER" id="PTHR43156:SF2">
    <property type="entry name" value="STAGE II SPORULATION PROTEIN E"/>
    <property type="match status" value="1"/>
</dbReference>
<proteinExistence type="predicted"/>
<evidence type="ECO:0000256" key="1">
    <source>
        <dbReference type="ARBA" id="ARBA00022801"/>
    </source>
</evidence>
<name>A0AAU7CTC7_9BACT</name>
<dbReference type="SMART" id="SM00331">
    <property type="entry name" value="PP2C_SIG"/>
    <property type="match status" value="1"/>
</dbReference>
<organism evidence="5">
    <name type="scientific">Singulisphaera sp. Ch08</name>
    <dbReference type="NCBI Taxonomy" id="3120278"/>
    <lineage>
        <taxon>Bacteria</taxon>
        <taxon>Pseudomonadati</taxon>
        <taxon>Planctomycetota</taxon>
        <taxon>Planctomycetia</taxon>
        <taxon>Isosphaerales</taxon>
        <taxon>Isosphaeraceae</taxon>
        <taxon>Singulisphaera</taxon>
    </lineage>
</organism>
<protein>
    <submittedName>
        <fullName evidence="5">SpoIIE family protein phosphatase</fullName>
    </submittedName>
</protein>
<dbReference type="SUPFAM" id="SSF81606">
    <property type="entry name" value="PP2C-like"/>
    <property type="match status" value="1"/>
</dbReference>
<dbReference type="GO" id="GO:0016791">
    <property type="term" value="F:phosphatase activity"/>
    <property type="evidence" value="ECO:0007669"/>
    <property type="project" value="TreeGrafter"/>
</dbReference>
<evidence type="ECO:0000259" key="4">
    <source>
        <dbReference type="PROSITE" id="PS50885"/>
    </source>
</evidence>
<dbReference type="SMART" id="SM00304">
    <property type="entry name" value="HAMP"/>
    <property type="match status" value="1"/>
</dbReference>
<sequence>MTLRYKFALPINLMLLLVLGTSLAWEWRRQEATGMALLRARLNEEARFVQAAYHSFGMSPRFVDFLQAFCHASDISASPEHQVALVDGTGVVAGAAEHARRPMDPVRLAALGEGVWTRQEGGESFLVGVLGKGAERVVVAESTRAVAERVRANLKIQAVWFIGAGVLLFGAINFVMGRAVLRPIRRIARAVRDLERGQLGVEVATPNGDELGSLARQFNAMSRALADQAEDERREMETARQVQSELLPPERVRLGMLELAGRCLQAGPVGGDVYDVRLLPGGRIGLLVADLSGHNIAAALHTAMVRAIVWREAEQATSPAEVLSRLNDQLCRNLPDGHFATVFFGWFEPENERLRFANAGHPPALLRDASGGISELGTTMPLLGVIADLPGAEVAVEFGPDNRLLVFSDGLTEAANPQGILWGAEGLSASLEADNEPDALVTAVLERAAEFRGGGAPQDDVTIVLAAYEPVLSASPIGKHVSANTRGQLANS</sequence>
<dbReference type="InterPro" id="IPR052016">
    <property type="entry name" value="Bact_Sigma-Reg"/>
</dbReference>
<feature type="coiled-coil region" evidence="2">
    <location>
        <begin position="219"/>
        <end position="246"/>
    </location>
</feature>
<keyword evidence="2" id="KW-0175">Coiled coil</keyword>
<dbReference type="EMBL" id="CP155447">
    <property type="protein sequence ID" value="XBH08233.1"/>
    <property type="molecule type" value="Genomic_DNA"/>
</dbReference>
<dbReference type="Pfam" id="PF07228">
    <property type="entry name" value="SpoIIE"/>
    <property type="match status" value="1"/>
</dbReference>
<keyword evidence="1" id="KW-0378">Hydrolase</keyword>
<dbReference type="SUPFAM" id="SSF158472">
    <property type="entry name" value="HAMP domain-like"/>
    <property type="match status" value="1"/>
</dbReference>
<dbReference type="PANTHER" id="PTHR43156">
    <property type="entry name" value="STAGE II SPORULATION PROTEIN E-RELATED"/>
    <property type="match status" value="1"/>
</dbReference>
<dbReference type="InterPro" id="IPR003660">
    <property type="entry name" value="HAMP_dom"/>
</dbReference>